<dbReference type="PANTHER" id="PTHR33529:SF2">
    <property type="entry name" value="LIPOPOLYSACCHARIDE EXPORT SYSTEM PERMEASE PROTEIN LPTG"/>
    <property type="match status" value="1"/>
</dbReference>
<feature type="transmembrane region" description="Helical" evidence="6">
    <location>
        <begin position="21"/>
        <end position="40"/>
    </location>
</feature>
<dbReference type="EMBL" id="JBELQC010000001">
    <property type="protein sequence ID" value="MFL9841445.1"/>
    <property type="molecule type" value="Genomic_DNA"/>
</dbReference>
<dbReference type="InterPro" id="IPR030923">
    <property type="entry name" value="LptG"/>
</dbReference>
<dbReference type="RefSeq" id="WP_408078347.1">
    <property type="nucleotide sequence ID" value="NZ_JBELQC010000001.1"/>
</dbReference>
<keyword evidence="2" id="KW-1003">Cell membrane</keyword>
<comment type="subcellular location">
    <subcellularLocation>
        <location evidence="1">Cell membrane</location>
        <topology evidence="1">Multi-pass membrane protein</topology>
    </subcellularLocation>
</comment>
<protein>
    <submittedName>
        <fullName evidence="7">LPS export ABC transporter permease LptG</fullName>
    </submittedName>
</protein>
<sequence>MIHTVTDFFPSRTVSLYMARSFLINTFAFLFGLVLILQTLDLLSESGRILAFPGNGDAQVWKYVGLRAPQIIATFLPFSVLLGTIVTFTTMNQNSEIIALKASGLSAHQVLAPLMIAGIGVAILSFSFNDRIVSRSSATLAAWKKVDYGPLPIDRGDRSNVWVREGSHLIHAMQIKGRGDAAELAGITVFEREGAVLKSLVRAKTGRREGDGWRVTGAERFDVASGTLTPLGSVVLARGVRPDQFTLSNVDAESLSFGALREAIDDLKAAGRPTKALEGSLWHKLSGPLSSVLMPLLAAVAAFGIARSGKLFVRAVMGMGLGFLYFVADNFALAMGNLGAYPPFLAAWAPFLLFAMIGEAVLLKSEE</sequence>
<keyword evidence="8" id="KW-1185">Reference proteome</keyword>
<evidence type="ECO:0000256" key="2">
    <source>
        <dbReference type="ARBA" id="ARBA00022475"/>
    </source>
</evidence>
<evidence type="ECO:0000313" key="7">
    <source>
        <dbReference type="EMBL" id="MFL9841445.1"/>
    </source>
</evidence>
<accession>A0ABW8YQC5</accession>
<keyword evidence="4 6" id="KW-1133">Transmembrane helix</keyword>
<dbReference type="Proteomes" id="UP001629244">
    <property type="component" value="Unassembled WGS sequence"/>
</dbReference>
<proteinExistence type="predicted"/>
<evidence type="ECO:0000256" key="3">
    <source>
        <dbReference type="ARBA" id="ARBA00022692"/>
    </source>
</evidence>
<dbReference type="NCBIfam" id="TIGR04408">
    <property type="entry name" value="LptG_lptG"/>
    <property type="match status" value="1"/>
</dbReference>
<feature type="transmembrane region" description="Helical" evidence="6">
    <location>
        <begin position="340"/>
        <end position="363"/>
    </location>
</feature>
<evidence type="ECO:0000256" key="4">
    <source>
        <dbReference type="ARBA" id="ARBA00022989"/>
    </source>
</evidence>
<evidence type="ECO:0000256" key="5">
    <source>
        <dbReference type="ARBA" id="ARBA00023136"/>
    </source>
</evidence>
<feature type="transmembrane region" description="Helical" evidence="6">
    <location>
        <begin position="110"/>
        <end position="128"/>
    </location>
</feature>
<gene>
    <name evidence="7" type="primary">lptG</name>
    <name evidence="7" type="ORF">ABS767_10760</name>
</gene>
<organism evidence="7 8">
    <name type="scientific">Sphingomonas plantiphila</name>
    <dbReference type="NCBI Taxonomy" id="3163295"/>
    <lineage>
        <taxon>Bacteria</taxon>
        <taxon>Pseudomonadati</taxon>
        <taxon>Pseudomonadota</taxon>
        <taxon>Alphaproteobacteria</taxon>
        <taxon>Sphingomonadales</taxon>
        <taxon>Sphingomonadaceae</taxon>
        <taxon>Sphingomonas</taxon>
    </lineage>
</organism>
<reference evidence="7 8" key="1">
    <citation type="submission" date="2024-06" db="EMBL/GenBank/DDBJ databases">
        <authorList>
            <person name="Kaempfer P."/>
            <person name="Viver T."/>
        </authorList>
    </citation>
    <scope>NUCLEOTIDE SEQUENCE [LARGE SCALE GENOMIC DNA]</scope>
    <source>
        <strain evidence="7 8">ST-64</strain>
    </source>
</reference>
<keyword evidence="3 6" id="KW-0812">Transmembrane</keyword>
<feature type="transmembrane region" description="Helical" evidence="6">
    <location>
        <begin position="71"/>
        <end position="89"/>
    </location>
</feature>
<dbReference type="PANTHER" id="PTHR33529">
    <property type="entry name" value="SLR0882 PROTEIN-RELATED"/>
    <property type="match status" value="1"/>
</dbReference>
<name>A0ABW8YQC5_9SPHN</name>
<dbReference type="InterPro" id="IPR005495">
    <property type="entry name" value="LptG/LptF_permease"/>
</dbReference>
<comment type="caution">
    <text evidence="7">The sequence shown here is derived from an EMBL/GenBank/DDBJ whole genome shotgun (WGS) entry which is preliminary data.</text>
</comment>
<feature type="transmembrane region" description="Helical" evidence="6">
    <location>
        <begin position="311"/>
        <end position="328"/>
    </location>
</feature>
<keyword evidence="5 6" id="KW-0472">Membrane</keyword>
<evidence type="ECO:0000256" key="1">
    <source>
        <dbReference type="ARBA" id="ARBA00004651"/>
    </source>
</evidence>
<evidence type="ECO:0000313" key="8">
    <source>
        <dbReference type="Proteomes" id="UP001629244"/>
    </source>
</evidence>
<evidence type="ECO:0000256" key="6">
    <source>
        <dbReference type="SAM" id="Phobius"/>
    </source>
</evidence>
<dbReference type="Pfam" id="PF03739">
    <property type="entry name" value="LptF_LptG"/>
    <property type="match status" value="1"/>
</dbReference>